<dbReference type="RefSeq" id="WP_181055681.1">
    <property type="nucleotide sequence ID" value="NZ_JACDTY010000001.1"/>
</dbReference>
<dbReference type="AlphaFoldDB" id="A0A838AZ48"/>
<dbReference type="EMBL" id="JACDTY010000001">
    <property type="protein sequence ID" value="MBA1138957.1"/>
    <property type="molecule type" value="Genomic_DNA"/>
</dbReference>
<organism evidence="1 2">
    <name type="scientific">Mesorhizobium neociceri</name>
    <dbReference type="NCBI Taxonomy" id="1307853"/>
    <lineage>
        <taxon>Bacteria</taxon>
        <taxon>Pseudomonadati</taxon>
        <taxon>Pseudomonadota</taxon>
        <taxon>Alphaproteobacteria</taxon>
        <taxon>Hyphomicrobiales</taxon>
        <taxon>Phyllobacteriaceae</taxon>
        <taxon>Mesorhizobium</taxon>
    </lineage>
</organism>
<proteinExistence type="predicted"/>
<sequence>MSSASIRDALKALPDGLKEPLLAEFEQAMDEFRAGDWEAVGVKAGKFCEIAYCICAGHVAGKFPYTAHKPDNFPKSCNLLEEHNKTKGRGMCVQIPKILIALYELRNNRAIGHVSAEVSPNHMDAEFFLRGMKWVMAEFIRQLSTLALDDAHALVEAVTARTFQIVWTSGDTRRILEPAKTVSQKVLILLYAEGKPVDRTVLRHWVDYKNPSYFRNTVLKDLHKHALVHFDEAKDTVEILPPGQSQVENSGLLLMGGKA</sequence>
<dbReference type="Proteomes" id="UP000558284">
    <property type="component" value="Unassembled WGS sequence"/>
</dbReference>
<comment type="caution">
    <text evidence="1">The sequence shown here is derived from an EMBL/GenBank/DDBJ whole genome shotgun (WGS) entry which is preliminary data.</text>
</comment>
<name>A0A838AZ48_9HYPH</name>
<evidence type="ECO:0000313" key="2">
    <source>
        <dbReference type="Proteomes" id="UP000558284"/>
    </source>
</evidence>
<evidence type="ECO:0000313" key="1">
    <source>
        <dbReference type="EMBL" id="MBA1138957.1"/>
    </source>
</evidence>
<protein>
    <submittedName>
        <fullName evidence="1">Uncharacterized protein</fullName>
    </submittedName>
</protein>
<accession>A0A838AZ48</accession>
<gene>
    <name evidence="1" type="ORF">H0241_01610</name>
</gene>
<keyword evidence="2" id="KW-1185">Reference proteome</keyword>
<reference evidence="1 2" key="1">
    <citation type="submission" date="2020-07" db="EMBL/GenBank/DDBJ databases">
        <title>Definition of the novel symbiovar canariense within Mesorhizobium novociceri, a new species of genus Mesorhizobium nodulating Cicer canariense in the Caldera de Taburiente National Park (La Palma, Canary Islands).</title>
        <authorList>
            <person name="Leon-Barrios M."/>
            <person name="Perez-Yepez J."/>
            <person name="Flores-Felix J.D."/>
            <person name="Ramirez-Baena M.H."/>
            <person name="Pulido-Suarez L."/>
            <person name="Igual J.M."/>
            <person name="Velazquez E."/>
            <person name="Peix A."/>
        </authorList>
    </citation>
    <scope>NUCLEOTIDE SEQUENCE [LARGE SCALE GENOMIC DNA]</scope>
    <source>
        <strain evidence="1 2">CCANP35</strain>
    </source>
</reference>